<gene>
    <name evidence="1" type="ORF">NH26_15515</name>
</gene>
<dbReference type="EMBL" id="JRYR02000001">
    <property type="protein sequence ID" value="OHX67657.1"/>
    <property type="molecule type" value="Genomic_DNA"/>
</dbReference>
<dbReference type="AlphaFoldDB" id="A0A1S1Z347"/>
<dbReference type="RefSeq" id="WP_044228203.1">
    <property type="nucleotide sequence ID" value="NZ_JRYR02000001.1"/>
</dbReference>
<protein>
    <recommendedName>
        <fullName evidence="3">DUF3299 domain-containing protein</fullName>
    </recommendedName>
</protein>
<sequence>MKHITSILLFFILTTTTFGQDNSDPWKTLGHVQMKTYMDEMLGFEVSEPIFGGEVEMLDGSFITISGYILPVDSEDGTSILSYMPFASCFFCGNAGPETVMELDVPKVQSQVNKKVTVRGQLVLNRDDFYSLIYKLKNTELIKVED</sequence>
<reference evidence="1 2" key="1">
    <citation type="journal article" date="2012" name="Int. J. Syst. Evol. Microbiol.">
        <title>Flammeovirga pacifica sp. nov., isolated from deep-sea sediment.</title>
        <authorList>
            <person name="Xu H."/>
            <person name="Fu Y."/>
            <person name="Yang N."/>
            <person name="Ding Z."/>
            <person name="Lai Q."/>
            <person name="Zeng R."/>
        </authorList>
    </citation>
    <scope>NUCLEOTIDE SEQUENCE [LARGE SCALE GENOMIC DNA]</scope>
    <source>
        <strain evidence="2">DSM 24597 / LMG 26175 / WPAGA1</strain>
    </source>
</reference>
<dbReference type="Proteomes" id="UP000179797">
    <property type="component" value="Unassembled WGS sequence"/>
</dbReference>
<dbReference type="Gene3D" id="2.40.50.870">
    <property type="entry name" value="Protein of unknown function (DUF3299)"/>
    <property type="match status" value="1"/>
</dbReference>
<dbReference type="STRING" id="915059.NH26_15515"/>
<name>A0A1S1Z347_FLAPC</name>
<evidence type="ECO:0008006" key="3">
    <source>
        <dbReference type="Google" id="ProtNLM"/>
    </source>
</evidence>
<evidence type="ECO:0000313" key="1">
    <source>
        <dbReference type="EMBL" id="OHX67657.1"/>
    </source>
</evidence>
<keyword evidence="2" id="KW-1185">Reference proteome</keyword>
<proteinExistence type="predicted"/>
<comment type="caution">
    <text evidence="1">The sequence shown here is derived from an EMBL/GenBank/DDBJ whole genome shotgun (WGS) entry which is preliminary data.</text>
</comment>
<evidence type="ECO:0000313" key="2">
    <source>
        <dbReference type="Proteomes" id="UP000179797"/>
    </source>
</evidence>
<dbReference type="OrthoDB" id="1348500at2"/>
<accession>A0A1S1Z347</accession>
<organism evidence="1 2">
    <name type="scientific">Flammeovirga pacifica</name>
    <dbReference type="NCBI Taxonomy" id="915059"/>
    <lineage>
        <taxon>Bacteria</taxon>
        <taxon>Pseudomonadati</taxon>
        <taxon>Bacteroidota</taxon>
        <taxon>Cytophagia</taxon>
        <taxon>Cytophagales</taxon>
        <taxon>Flammeovirgaceae</taxon>
        <taxon>Flammeovirga</taxon>
    </lineage>
</organism>